<comment type="caution">
    <text evidence="1">The sequence shown here is derived from an EMBL/GenBank/DDBJ whole genome shotgun (WGS) entry which is preliminary data.</text>
</comment>
<keyword evidence="2" id="KW-1185">Reference proteome</keyword>
<reference evidence="1 2" key="1">
    <citation type="journal article" date="2020" name="Phytopathology">
        <title>Genome Sequence Resources of Colletotrichum truncatum, C. plurivorum, C. musicola, and C. sojae: Four Species Pathogenic to Soybean (Glycine max).</title>
        <authorList>
            <person name="Rogerio F."/>
            <person name="Boufleur T.R."/>
            <person name="Ciampi-Guillardi M."/>
            <person name="Sukno S.A."/>
            <person name="Thon M.R."/>
            <person name="Massola Junior N.S."/>
            <person name="Baroncelli R."/>
        </authorList>
    </citation>
    <scope>NUCLEOTIDE SEQUENCE [LARGE SCALE GENOMIC DNA]</scope>
    <source>
        <strain evidence="1 2">CMES1059</strain>
    </source>
</reference>
<evidence type="ECO:0000313" key="1">
    <source>
        <dbReference type="EMBL" id="KAL0940193.1"/>
    </source>
</evidence>
<evidence type="ECO:0000313" key="2">
    <source>
        <dbReference type="Proteomes" id="UP000805649"/>
    </source>
</evidence>
<gene>
    <name evidence="1" type="ORF">CTRU02_202956</name>
</gene>
<sequence length="69" mass="8396">MDCGLEFKDEKEKRRHVWKHHRRWATETDYPGIGGKCDVCGKSFSRDDYVTRHKKEEHEGQKRKQRYDS</sequence>
<protein>
    <submittedName>
        <fullName evidence="1">Uncharacterized protein</fullName>
    </submittedName>
</protein>
<proteinExistence type="predicted"/>
<accession>A0ACC3Z7Y9</accession>
<dbReference type="Proteomes" id="UP000805649">
    <property type="component" value="Unassembled WGS sequence"/>
</dbReference>
<organism evidence="1 2">
    <name type="scientific">Colletotrichum truncatum</name>
    <name type="common">Anthracnose fungus</name>
    <name type="synonym">Colletotrichum capsici</name>
    <dbReference type="NCBI Taxonomy" id="5467"/>
    <lineage>
        <taxon>Eukaryota</taxon>
        <taxon>Fungi</taxon>
        <taxon>Dikarya</taxon>
        <taxon>Ascomycota</taxon>
        <taxon>Pezizomycotina</taxon>
        <taxon>Sordariomycetes</taxon>
        <taxon>Hypocreomycetidae</taxon>
        <taxon>Glomerellales</taxon>
        <taxon>Glomerellaceae</taxon>
        <taxon>Colletotrichum</taxon>
        <taxon>Colletotrichum truncatum species complex</taxon>
    </lineage>
</organism>
<name>A0ACC3Z7Y9_COLTU</name>
<dbReference type="EMBL" id="VUJX02000002">
    <property type="protein sequence ID" value="KAL0940193.1"/>
    <property type="molecule type" value="Genomic_DNA"/>
</dbReference>